<evidence type="ECO:0000313" key="3">
    <source>
        <dbReference type="Proteomes" id="UP001206925"/>
    </source>
</evidence>
<dbReference type="EMBL" id="JAMZMK010005820">
    <property type="protein sequence ID" value="KAI7751779.1"/>
    <property type="molecule type" value="Genomic_DNA"/>
</dbReference>
<dbReference type="PRINTS" id="PR00625">
    <property type="entry name" value="JDOMAIN"/>
</dbReference>
<evidence type="ECO:0000259" key="1">
    <source>
        <dbReference type="PROSITE" id="PS50076"/>
    </source>
</evidence>
<protein>
    <recommendedName>
        <fullName evidence="1">J domain-containing protein</fullName>
    </recommendedName>
</protein>
<dbReference type="InterPro" id="IPR001623">
    <property type="entry name" value="DnaJ_domain"/>
</dbReference>
<feature type="non-terminal residue" evidence="2">
    <location>
        <position position="541"/>
    </location>
</feature>
<accession>A0AAD5GSK5</accession>
<dbReference type="Gene3D" id="1.10.287.110">
    <property type="entry name" value="DnaJ domain"/>
    <property type="match status" value="1"/>
</dbReference>
<organism evidence="2 3">
    <name type="scientific">Ambrosia artemisiifolia</name>
    <name type="common">Common ragweed</name>
    <dbReference type="NCBI Taxonomy" id="4212"/>
    <lineage>
        <taxon>Eukaryota</taxon>
        <taxon>Viridiplantae</taxon>
        <taxon>Streptophyta</taxon>
        <taxon>Embryophyta</taxon>
        <taxon>Tracheophyta</taxon>
        <taxon>Spermatophyta</taxon>
        <taxon>Magnoliopsida</taxon>
        <taxon>eudicotyledons</taxon>
        <taxon>Gunneridae</taxon>
        <taxon>Pentapetalae</taxon>
        <taxon>asterids</taxon>
        <taxon>campanulids</taxon>
        <taxon>Asterales</taxon>
        <taxon>Asteraceae</taxon>
        <taxon>Asteroideae</taxon>
        <taxon>Heliantheae alliance</taxon>
        <taxon>Heliantheae</taxon>
        <taxon>Ambrosia</taxon>
    </lineage>
</organism>
<evidence type="ECO:0000313" key="2">
    <source>
        <dbReference type="EMBL" id="KAI7751779.1"/>
    </source>
</evidence>
<dbReference type="PANTHER" id="PTHR45286:SF1">
    <property type="entry name" value="CHAPERONE DNAJ-DOMAIN SUPERFAMILY PROTEIN"/>
    <property type="match status" value="1"/>
</dbReference>
<dbReference type="CDD" id="cd06257">
    <property type="entry name" value="DnaJ"/>
    <property type="match status" value="1"/>
</dbReference>
<proteinExistence type="predicted"/>
<dbReference type="PANTHER" id="PTHR45286">
    <property type="entry name" value="CHAPERONE DNAJ-DOMAIN SUPERFAMILY PROTEIN"/>
    <property type="match status" value="1"/>
</dbReference>
<dbReference type="Proteomes" id="UP001206925">
    <property type="component" value="Unassembled WGS sequence"/>
</dbReference>
<dbReference type="InterPro" id="IPR018253">
    <property type="entry name" value="DnaJ_domain_CS"/>
</dbReference>
<dbReference type="Pfam" id="PF00226">
    <property type="entry name" value="DnaJ"/>
    <property type="match status" value="1"/>
</dbReference>
<dbReference type="SMART" id="SM00271">
    <property type="entry name" value="DnaJ"/>
    <property type="match status" value="1"/>
</dbReference>
<reference evidence="2" key="1">
    <citation type="submission" date="2022-06" db="EMBL/GenBank/DDBJ databases">
        <title>Uncovering the hologenomic basis of an extraordinary plant invasion.</title>
        <authorList>
            <person name="Bieker V.C."/>
            <person name="Martin M.D."/>
            <person name="Gilbert T."/>
            <person name="Hodgins K."/>
            <person name="Battlay P."/>
            <person name="Petersen B."/>
            <person name="Wilson J."/>
        </authorList>
    </citation>
    <scope>NUCLEOTIDE SEQUENCE</scope>
    <source>
        <strain evidence="2">AA19_3_7</strain>
        <tissue evidence="2">Leaf</tissue>
    </source>
</reference>
<dbReference type="PROSITE" id="PS50076">
    <property type="entry name" value="DNAJ_2"/>
    <property type="match status" value="1"/>
</dbReference>
<keyword evidence="3" id="KW-1185">Reference proteome</keyword>
<dbReference type="InterPro" id="IPR036869">
    <property type="entry name" value="J_dom_sf"/>
</dbReference>
<gene>
    <name evidence="2" type="ORF">M8C21_012746</name>
</gene>
<dbReference type="SUPFAM" id="SSF46565">
    <property type="entry name" value="Chaperone J-domain"/>
    <property type="match status" value="1"/>
</dbReference>
<name>A0AAD5GSK5_AMBAR</name>
<sequence>HHHHHNHRYQSLIISSLFQTHHNINNNFLSYLSRNRPLSTSTESVEPPELSGKNAYDLLGLTESCSFAEIKASFRKLAKETHPDLSQSPGGLSDSNRFVQILAAYQILSDTEKRAHYDRYLFSQKVVIQKHSRQGSQMYTYDVYDTTEKPMEVVEWLKWYRCAVNDIVSEKRIMDGTGYFDVLQNNFYSAINAAYYGPLIQSMDFLPDCFEADVRSVPGTPEVLHLVSGRDLFGKVCIAKKVLELSHACYQDSGTQIRTYDNHSDHTRDAYKDLELHVSGKIVAVAKRVPPKCSTTGMSNEDCDDQIHVYLNLNEDEKDAFEEDATASKMFLGSIIGLGTSGEEGSCFVHNNRDVNTHVVMIHRTLLVKHMHWYQLGDKVSVCECRCTRARLPPSKYWLFEPRCGLHDIGGWYIETYGKDNKGKTVPSQRYWDGVDFTQPSERRVHPAMYLLALAYRTLDIEETKRNKQTIRDVVEGKMSDNHVIPVSCNARQILALQSAASAAAAAKSSSVFTSEVTGKTHWPLLKKYFNFQTVIPTLAR</sequence>
<dbReference type="PROSITE" id="PS00636">
    <property type="entry name" value="DNAJ_1"/>
    <property type="match status" value="1"/>
</dbReference>
<dbReference type="AlphaFoldDB" id="A0AAD5GSK5"/>
<feature type="domain" description="J" evidence="1">
    <location>
        <begin position="54"/>
        <end position="121"/>
    </location>
</feature>
<comment type="caution">
    <text evidence="2">The sequence shown here is derived from an EMBL/GenBank/DDBJ whole genome shotgun (WGS) entry which is preliminary data.</text>
</comment>